<name>A0ACC6UZ33_9CREN</name>
<sequence length="70" mass="7887">MELLILASHVGRDDRPLLSLAKMPQIKEVHECGGYIVAKARVESLADIRRVADVVRRCPGVLRVEILVRR</sequence>
<protein>
    <submittedName>
        <fullName evidence="1">Uncharacterized protein</fullName>
    </submittedName>
</protein>
<evidence type="ECO:0000313" key="2">
    <source>
        <dbReference type="Proteomes" id="UP000033636"/>
    </source>
</evidence>
<proteinExistence type="predicted"/>
<gene>
    <name evidence="1" type="ORF">TU35_001175</name>
</gene>
<comment type="caution">
    <text evidence="1">The sequence shown here is derived from an EMBL/GenBank/DDBJ whole genome shotgun (WGS) entry which is preliminary data.</text>
</comment>
<dbReference type="Proteomes" id="UP000033636">
    <property type="component" value="Unassembled WGS sequence"/>
</dbReference>
<evidence type="ECO:0000313" key="1">
    <source>
        <dbReference type="EMBL" id="MFB6489853.1"/>
    </source>
</evidence>
<dbReference type="EMBL" id="JZWT02000002">
    <property type="protein sequence ID" value="MFB6489853.1"/>
    <property type="molecule type" value="Genomic_DNA"/>
</dbReference>
<organism evidence="1 2">
    <name type="scientific">Thermoproteus sp. AZ2</name>
    <dbReference type="NCBI Taxonomy" id="1609232"/>
    <lineage>
        <taxon>Archaea</taxon>
        <taxon>Thermoproteota</taxon>
        <taxon>Thermoprotei</taxon>
        <taxon>Thermoproteales</taxon>
        <taxon>Thermoproteaceae</taxon>
        <taxon>Thermoproteus</taxon>
    </lineage>
</organism>
<accession>A0ACC6UZ33</accession>
<reference evidence="1" key="1">
    <citation type="submission" date="2024-07" db="EMBL/GenBank/DDBJ databases">
        <title>Metagenome and Metagenome-Assembled Genomes of Archaea from a hot spring from the geothermal field of Los Azufres, Mexico.</title>
        <authorList>
            <person name="Marin-Paredes R."/>
            <person name="Martinez-Romero E."/>
            <person name="Servin-Garciduenas L.E."/>
        </authorList>
    </citation>
    <scope>NUCLEOTIDE SEQUENCE</scope>
</reference>